<evidence type="ECO:0000313" key="2">
    <source>
        <dbReference type="Proteomes" id="UP001596417"/>
    </source>
</evidence>
<dbReference type="RefSeq" id="WP_390204583.1">
    <property type="nucleotide sequence ID" value="NZ_JBHSZC010000001.1"/>
</dbReference>
<evidence type="ECO:0000313" key="1">
    <source>
        <dbReference type="EMBL" id="MFC7188972.1"/>
    </source>
</evidence>
<gene>
    <name evidence="1" type="ORF">ACFQL7_03330</name>
</gene>
<accession>A0ABD5YMI6</accession>
<reference evidence="1 2" key="1">
    <citation type="journal article" date="2019" name="Int. J. Syst. Evol. Microbiol.">
        <title>The Global Catalogue of Microorganisms (GCM) 10K type strain sequencing project: providing services to taxonomists for standard genome sequencing and annotation.</title>
        <authorList>
            <consortium name="The Broad Institute Genomics Platform"/>
            <consortium name="The Broad Institute Genome Sequencing Center for Infectious Disease"/>
            <person name="Wu L."/>
            <person name="Ma J."/>
        </authorList>
    </citation>
    <scope>NUCLEOTIDE SEQUENCE [LARGE SCALE GENOMIC DNA]</scope>
    <source>
        <strain evidence="1 2">RDMS1</strain>
    </source>
</reference>
<dbReference type="EMBL" id="JBHTAX010000001">
    <property type="protein sequence ID" value="MFC7188972.1"/>
    <property type="molecule type" value="Genomic_DNA"/>
</dbReference>
<organism evidence="1 2">
    <name type="scientific">Halocatena marina</name>
    <dbReference type="NCBI Taxonomy" id="2934937"/>
    <lineage>
        <taxon>Archaea</taxon>
        <taxon>Methanobacteriati</taxon>
        <taxon>Methanobacteriota</taxon>
        <taxon>Stenosarchaea group</taxon>
        <taxon>Halobacteria</taxon>
        <taxon>Halobacteriales</taxon>
        <taxon>Natronomonadaceae</taxon>
        <taxon>Halocatena</taxon>
    </lineage>
</organism>
<proteinExistence type="predicted"/>
<sequence length="118" mass="13006">MNIARNESLVSNQYLVIGDGGLAITQAESGMPMLGEIERLAEDRFELAINVYPTTQHGMGSVSIPLINGENEYQLSSGGVDTYELSTKELERYLGLEQIPVRVDGTIQWSDEITLTEL</sequence>
<comment type="caution">
    <text evidence="1">The sequence shown here is derived from an EMBL/GenBank/DDBJ whole genome shotgun (WGS) entry which is preliminary data.</text>
</comment>
<keyword evidence="2" id="KW-1185">Reference proteome</keyword>
<protein>
    <submittedName>
        <fullName evidence="1">Uncharacterized protein</fullName>
    </submittedName>
</protein>
<name>A0ABD5YMI6_9EURY</name>
<dbReference type="AlphaFoldDB" id="A0ABD5YMI6"/>
<dbReference type="Proteomes" id="UP001596417">
    <property type="component" value="Unassembled WGS sequence"/>
</dbReference>